<dbReference type="AlphaFoldDB" id="A0A0A9EQS1"/>
<organism evidence="1">
    <name type="scientific">Arundo donax</name>
    <name type="common">Giant reed</name>
    <name type="synonym">Donax arundinaceus</name>
    <dbReference type="NCBI Taxonomy" id="35708"/>
    <lineage>
        <taxon>Eukaryota</taxon>
        <taxon>Viridiplantae</taxon>
        <taxon>Streptophyta</taxon>
        <taxon>Embryophyta</taxon>
        <taxon>Tracheophyta</taxon>
        <taxon>Spermatophyta</taxon>
        <taxon>Magnoliopsida</taxon>
        <taxon>Liliopsida</taxon>
        <taxon>Poales</taxon>
        <taxon>Poaceae</taxon>
        <taxon>PACMAD clade</taxon>
        <taxon>Arundinoideae</taxon>
        <taxon>Arundineae</taxon>
        <taxon>Arundo</taxon>
    </lineage>
</organism>
<reference evidence="1" key="2">
    <citation type="journal article" date="2015" name="Data Brief">
        <title>Shoot transcriptome of the giant reed, Arundo donax.</title>
        <authorList>
            <person name="Barrero R.A."/>
            <person name="Guerrero F.D."/>
            <person name="Moolhuijzen P."/>
            <person name="Goolsby J.A."/>
            <person name="Tidwell J."/>
            <person name="Bellgard S.E."/>
            <person name="Bellgard M.I."/>
        </authorList>
    </citation>
    <scope>NUCLEOTIDE SEQUENCE</scope>
    <source>
        <tissue evidence="1">Shoot tissue taken approximately 20 cm above the soil surface</tissue>
    </source>
</reference>
<proteinExistence type="predicted"/>
<accession>A0A0A9EQS1</accession>
<sequence length="51" mass="5660">MEVNSLASTRPSAAVLDSRADVSCLFSLTTPGMKLFVECCFVVVTRKFRQF</sequence>
<name>A0A0A9EQS1_ARUDO</name>
<reference evidence="1" key="1">
    <citation type="submission" date="2014-09" db="EMBL/GenBank/DDBJ databases">
        <authorList>
            <person name="Magalhaes I.L.F."/>
            <person name="Oliveira U."/>
            <person name="Santos F.R."/>
            <person name="Vidigal T.H.D.A."/>
            <person name="Brescovit A.D."/>
            <person name="Santos A.J."/>
        </authorList>
    </citation>
    <scope>NUCLEOTIDE SEQUENCE</scope>
    <source>
        <tissue evidence="1">Shoot tissue taken approximately 20 cm above the soil surface</tissue>
    </source>
</reference>
<dbReference type="EMBL" id="GBRH01195449">
    <property type="protein sequence ID" value="JAE02447.1"/>
    <property type="molecule type" value="Transcribed_RNA"/>
</dbReference>
<evidence type="ECO:0000313" key="1">
    <source>
        <dbReference type="EMBL" id="JAE02447.1"/>
    </source>
</evidence>
<protein>
    <submittedName>
        <fullName evidence="1">Uncharacterized protein</fullName>
    </submittedName>
</protein>